<evidence type="ECO:0000256" key="8">
    <source>
        <dbReference type="ARBA" id="ARBA00078726"/>
    </source>
</evidence>
<evidence type="ECO:0000256" key="11">
    <source>
        <dbReference type="PIRSR" id="PIRSR600246-1"/>
    </source>
</evidence>
<evidence type="ECO:0000256" key="6">
    <source>
        <dbReference type="ARBA" id="ARBA00053295"/>
    </source>
</evidence>
<evidence type="ECO:0000256" key="10">
    <source>
        <dbReference type="ARBA" id="ARBA00080645"/>
    </source>
</evidence>
<evidence type="ECO:0000256" key="2">
    <source>
        <dbReference type="ARBA" id="ARBA00022670"/>
    </source>
</evidence>
<dbReference type="FunFam" id="3.60.20.30:FF:000003">
    <property type="entry name" value="N(4)-(Beta-N-acetylglucosaminyl)-L-asparaginase isoform X1"/>
    <property type="match status" value="1"/>
</dbReference>
<feature type="site" description="Cleavage; by autolysis" evidence="13">
    <location>
        <begin position="272"/>
        <end position="273"/>
    </location>
</feature>
<dbReference type="OrthoDB" id="188713at2759"/>
<keyword evidence="4" id="KW-0068">Autocatalytic cleavage</keyword>
<comment type="similarity">
    <text evidence="1">Belongs to the Ntn-hydrolase family.</text>
</comment>
<sequence length="410" mass="45123">MLISYHHNSVLRLMCQVSWREEVFISFLDVVIYLFKCCRILCKKCKIIFLALSLVEIKSTMGQKRLPLILILTLLCHRSLQQNAITNSTIPLVINTWAFTKATYVAWQTLTHEMKSAIDAIEAGCTKCEDLQCDHTVGYGGSPDENGESTLDAMIFDGDTMNMGAVGGLRRIKHASSVARKVLEQTEHSILVGELATAFAKKMGFVEESLSTSYSSKIYEEWKSKSCQPNFWTDVTPDPKKDCGPYKPVIKINEKINDRFPTENRINVWNHDTISMVIIDKNGSIVAGTSSNGANHKIPGRVGDAPIPGAGAYADSKVGAAVATGDGDIMMRFLPSSTIVEMMRNGIKPKAAVDKLIRRIASYYKNFSGAIIAVNKDGEYAASCHGIKSFPYSLVSSMNPVVTVQTVTCI</sequence>
<evidence type="ECO:0000256" key="9">
    <source>
        <dbReference type="ARBA" id="ARBA00079301"/>
    </source>
</evidence>
<dbReference type="InterPro" id="IPR029055">
    <property type="entry name" value="Ntn_hydrolases_N"/>
</dbReference>
<protein>
    <recommendedName>
        <fullName evidence="7">N(4)-(beta-N-acetylglucosaminyl)-L-asparaginase</fullName>
        <ecNumber evidence="7">3.5.1.26</ecNumber>
    </recommendedName>
    <alternativeName>
        <fullName evidence="9">Aspartylglucosaminidase</fullName>
    </alternativeName>
    <alternativeName>
        <fullName evidence="8">Glycosylasparaginase</fullName>
    </alternativeName>
    <alternativeName>
        <fullName evidence="10">N4-(N-acetyl-beta-glucosaminyl)-L-asparagine amidase</fullName>
    </alternativeName>
</protein>
<organism evidence="14 15">
    <name type="scientific">Cimex lectularius</name>
    <name type="common">Bed bug</name>
    <name type="synonym">Acanthia lectularia</name>
    <dbReference type="NCBI Taxonomy" id="79782"/>
    <lineage>
        <taxon>Eukaryota</taxon>
        <taxon>Metazoa</taxon>
        <taxon>Ecdysozoa</taxon>
        <taxon>Arthropoda</taxon>
        <taxon>Hexapoda</taxon>
        <taxon>Insecta</taxon>
        <taxon>Pterygota</taxon>
        <taxon>Neoptera</taxon>
        <taxon>Paraneoptera</taxon>
        <taxon>Hemiptera</taxon>
        <taxon>Heteroptera</taxon>
        <taxon>Panheteroptera</taxon>
        <taxon>Cimicomorpha</taxon>
        <taxon>Cimicidae</taxon>
        <taxon>Cimex</taxon>
    </lineage>
</organism>
<evidence type="ECO:0000313" key="15">
    <source>
        <dbReference type="Proteomes" id="UP000494040"/>
    </source>
</evidence>
<evidence type="ECO:0000256" key="12">
    <source>
        <dbReference type="PIRSR" id="PIRSR600246-2"/>
    </source>
</evidence>
<keyword evidence="15" id="KW-1185">Reference proteome</keyword>
<feature type="active site" description="Nucleophile" evidence="11">
    <location>
        <position position="273"/>
    </location>
</feature>
<reference evidence="14" key="1">
    <citation type="submission" date="2022-01" db="UniProtKB">
        <authorList>
            <consortium name="EnsemblMetazoa"/>
        </authorList>
    </citation>
    <scope>IDENTIFICATION</scope>
</reference>
<evidence type="ECO:0000256" key="7">
    <source>
        <dbReference type="ARBA" id="ARBA00066729"/>
    </source>
</evidence>
<comment type="function">
    <text evidence="6">Cleaves the GlcNAc-Asn bond which joins oligosaccharides to the peptide of asparagine-linked glycoproteins.</text>
</comment>
<name>A0A8I6TFD6_CIMLE</name>
<dbReference type="RefSeq" id="XP_014246221.1">
    <property type="nucleotide sequence ID" value="XM_014390735.2"/>
</dbReference>
<dbReference type="PANTHER" id="PTHR10188">
    <property type="entry name" value="L-ASPARAGINASE"/>
    <property type="match status" value="1"/>
</dbReference>
<dbReference type="GO" id="GO:0008233">
    <property type="term" value="F:peptidase activity"/>
    <property type="evidence" value="ECO:0007669"/>
    <property type="project" value="UniProtKB-KW"/>
</dbReference>
<dbReference type="Pfam" id="PF01112">
    <property type="entry name" value="Asparaginase_2"/>
    <property type="match status" value="1"/>
</dbReference>
<keyword evidence="2" id="KW-0645">Protease</keyword>
<feature type="binding site" evidence="12">
    <location>
        <begin position="324"/>
        <end position="327"/>
    </location>
    <ligand>
        <name>substrate</name>
    </ligand>
</feature>
<dbReference type="KEGG" id="clec:106664758"/>
<evidence type="ECO:0000256" key="3">
    <source>
        <dbReference type="ARBA" id="ARBA00022801"/>
    </source>
</evidence>
<comment type="catalytic activity">
    <reaction evidence="5">
        <text>N(4)-(beta-N-acetyl-D-glucosaminyl)-L-asparagine + H2O = N-acetyl-beta-D-glucosaminylamine + L-aspartate + H(+)</text>
        <dbReference type="Rhea" id="RHEA:11544"/>
        <dbReference type="ChEBI" id="CHEBI:15377"/>
        <dbReference type="ChEBI" id="CHEBI:15378"/>
        <dbReference type="ChEBI" id="CHEBI:15947"/>
        <dbReference type="ChEBI" id="CHEBI:29991"/>
        <dbReference type="ChEBI" id="CHEBI:58080"/>
        <dbReference type="EC" id="3.5.1.26"/>
    </reaction>
</comment>
<dbReference type="GeneID" id="106664758"/>
<dbReference type="Gene3D" id="3.60.20.30">
    <property type="entry name" value="(Glycosyl)asparaginase"/>
    <property type="match status" value="1"/>
</dbReference>
<accession>A0A8I6TFD6</accession>
<dbReference type="EnsemblMetazoa" id="XM_014390735.2">
    <property type="protein sequence ID" value="XP_014246221.1"/>
    <property type="gene ID" value="LOC106664758"/>
</dbReference>
<dbReference type="CDD" id="cd04513">
    <property type="entry name" value="Glycosylasparaginase"/>
    <property type="match status" value="1"/>
</dbReference>
<evidence type="ECO:0000256" key="5">
    <source>
        <dbReference type="ARBA" id="ARBA00050421"/>
    </source>
</evidence>
<proteinExistence type="inferred from homology"/>
<dbReference type="GO" id="GO:0005764">
    <property type="term" value="C:lysosome"/>
    <property type="evidence" value="ECO:0007669"/>
    <property type="project" value="TreeGrafter"/>
</dbReference>
<feature type="binding site" evidence="12">
    <location>
        <begin position="301"/>
        <end position="304"/>
    </location>
    <ligand>
        <name>substrate</name>
    </ligand>
</feature>
<dbReference type="GO" id="GO:0006508">
    <property type="term" value="P:proteolysis"/>
    <property type="evidence" value="ECO:0007669"/>
    <property type="project" value="UniProtKB-KW"/>
</dbReference>
<evidence type="ECO:0000256" key="1">
    <source>
        <dbReference type="ARBA" id="ARBA00010872"/>
    </source>
</evidence>
<evidence type="ECO:0000256" key="4">
    <source>
        <dbReference type="ARBA" id="ARBA00022813"/>
    </source>
</evidence>
<dbReference type="EC" id="3.5.1.26" evidence="7"/>
<dbReference type="OMA" id="YKPIINI"/>
<dbReference type="PANTHER" id="PTHR10188:SF6">
    <property type="entry name" value="N(4)-(BETA-N-ACETYLGLUCOSAMINYL)-L-ASPARAGINASE"/>
    <property type="match status" value="1"/>
</dbReference>
<evidence type="ECO:0000313" key="14">
    <source>
        <dbReference type="EnsemblMetazoa" id="XP_014246221.1"/>
    </source>
</evidence>
<dbReference type="GO" id="GO:0003948">
    <property type="term" value="F:N4-(beta-N-acetylglucosaminyl)-L-asparaginase activity"/>
    <property type="evidence" value="ECO:0007669"/>
    <property type="project" value="UniProtKB-EC"/>
</dbReference>
<keyword evidence="3" id="KW-0378">Hydrolase</keyword>
<dbReference type="Proteomes" id="UP000494040">
    <property type="component" value="Unassembled WGS sequence"/>
</dbReference>
<dbReference type="AlphaFoldDB" id="A0A8I6TFD6"/>
<evidence type="ECO:0000256" key="13">
    <source>
        <dbReference type="PIRSR" id="PIRSR600246-3"/>
    </source>
</evidence>
<dbReference type="InterPro" id="IPR000246">
    <property type="entry name" value="Peptidase_T2"/>
</dbReference>
<dbReference type="SUPFAM" id="SSF56235">
    <property type="entry name" value="N-terminal nucleophile aminohydrolases (Ntn hydrolases)"/>
    <property type="match status" value="1"/>
</dbReference>